<sequence>MDDRWDIEFGAKIMRTMYKSKDLDISFDYGGTTYKIEDKPFRLKQLDMGAYLGVSYRF</sequence>
<organism evidence="1 2">
    <name type="scientific">Campylobacter lanienae NCTC 13004</name>
    <dbReference type="NCBI Taxonomy" id="1031753"/>
    <lineage>
        <taxon>Bacteria</taxon>
        <taxon>Pseudomonadati</taxon>
        <taxon>Campylobacterota</taxon>
        <taxon>Epsilonproteobacteria</taxon>
        <taxon>Campylobacterales</taxon>
        <taxon>Campylobacteraceae</taxon>
        <taxon>Campylobacter</taxon>
    </lineage>
</organism>
<gene>
    <name evidence="1" type="ORF">CLAN_0166</name>
</gene>
<evidence type="ECO:0000313" key="1">
    <source>
        <dbReference type="EMBL" id="ARQ96939.1"/>
    </source>
</evidence>
<dbReference type="KEGG" id="clx:CLAN_0166"/>
<name>A0A1X9SL42_9BACT</name>
<evidence type="ECO:0000313" key="2">
    <source>
        <dbReference type="Proteomes" id="UP000202031"/>
    </source>
</evidence>
<reference evidence="2" key="2">
    <citation type="journal article" date="2017" name="Genome Biol. Evol.">
        <title>Comparative genomic analysis identifies a Campylobacter clade deficient in selenium metabolism.</title>
        <authorList>
            <person name="Miller W.G."/>
            <person name="Yee E."/>
            <person name="Lopes B.S."/>
            <person name="Chapman M.H."/>
            <person name="Huynh S."/>
            <person name="Bono J.L."/>
            <person name="Parker C.T."/>
            <person name="Strachan N.J.C."/>
            <person name="Forbes K.J."/>
        </authorList>
    </citation>
    <scope>NUCLEOTIDE SEQUENCE [LARGE SCALE GENOMIC DNA]</scope>
    <source>
        <strain evidence="2">NCTC 13004</strain>
    </source>
</reference>
<protein>
    <submittedName>
        <fullName evidence="1">Uncharacterized protein</fullName>
    </submittedName>
</protein>
<accession>A0A1X9SL42</accession>
<dbReference type="AlphaFoldDB" id="A0A1X9SL42"/>
<dbReference type="EMBL" id="CP015578">
    <property type="protein sequence ID" value="ARQ96939.1"/>
    <property type="molecule type" value="Genomic_DNA"/>
</dbReference>
<reference evidence="2" key="1">
    <citation type="journal article" date="2017" name="Genome Biol. Evol.">
        <title>Comparative Genomic Analysis Identifies a Campylobacter Clade Deficient in Selenium Metabolism.</title>
        <authorList>
            <person name="Miller W.G."/>
            <person name="Yee E."/>
            <person name="Lopes B.S."/>
            <person name="Chapman M.H."/>
            <person name="Huynh S."/>
            <person name="Bono J.L."/>
            <person name="Parker C.T."/>
            <person name="Strachan N.J.C."/>
            <person name="Forbes K.J."/>
        </authorList>
    </citation>
    <scope>NUCLEOTIDE SEQUENCE [LARGE SCALE GENOMIC DNA]</scope>
    <source>
        <strain evidence="2">NCTC 13004</strain>
    </source>
</reference>
<proteinExistence type="predicted"/>
<dbReference type="Proteomes" id="UP000202031">
    <property type="component" value="Chromosome"/>
</dbReference>